<dbReference type="InterPro" id="IPR010397">
    <property type="entry name" value="DUF996"/>
</dbReference>
<evidence type="ECO:0000256" key="1">
    <source>
        <dbReference type="SAM" id="Phobius"/>
    </source>
</evidence>
<evidence type="ECO:0008006" key="4">
    <source>
        <dbReference type="Google" id="ProtNLM"/>
    </source>
</evidence>
<evidence type="ECO:0000313" key="3">
    <source>
        <dbReference type="Proteomes" id="UP000005867"/>
    </source>
</evidence>
<dbReference type="OrthoDB" id="384936at2157"/>
<accession>G7VH06</accession>
<feature type="transmembrane region" description="Helical" evidence="1">
    <location>
        <begin position="12"/>
        <end position="37"/>
    </location>
</feature>
<dbReference type="RefSeq" id="WP_014289002.1">
    <property type="nucleotide sequence ID" value="NC_016645.1"/>
</dbReference>
<protein>
    <recommendedName>
        <fullName evidence="4">DUF996 domain-containing protein</fullName>
    </recommendedName>
</protein>
<dbReference type="AlphaFoldDB" id="G7VH06"/>
<keyword evidence="1" id="KW-1133">Transmembrane helix</keyword>
<feature type="transmembrane region" description="Helical" evidence="1">
    <location>
        <begin position="81"/>
        <end position="103"/>
    </location>
</feature>
<evidence type="ECO:0000313" key="2">
    <source>
        <dbReference type="EMBL" id="AET33177.1"/>
    </source>
</evidence>
<dbReference type="EMBL" id="CP003098">
    <property type="protein sequence ID" value="AET33177.1"/>
    <property type="molecule type" value="Genomic_DNA"/>
</dbReference>
<dbReference type="BioCyc" id="PSP1104324:GJSN-1733-MONOMER"/>
<dbReference type="KEGG" id="pyr:P186_1767"/>
<keyword evidence="3" id="KW-1185">Reference proteome</keyword>
<dbReference type="Proteomes" id="UP000005867">
    <property type="component" value="Chromosome"/>
</dbReference>
<feature type="transmembrane region" description="Helical" evidence="1">
    <location>
        <begin position="133"/>
        <end position="164"/>
    </location>
</feature>
<dbReference type="HOGENOM" id="CLU_105758_2_1_2"/>
<dbReference type="GeneID" id="11596265"/>
<organism evidence="2 3">
    <name type="scientific">Pyrobaculum ferrireducens</name>
    <dbReference type="NCBI Taxonomy" id="1104324"/>
    <lineage>
        <taxon>Archaea</taxon>
        <taxon>Thermoproteota</taxon>
        <taxon>Thermoprotei</taxon>
        <taxon>Thermoproteales</taxon>
        <taxon>Thermoproteaceae</taxon>
        <taxon>Pyrobaculum</taxon>
    </lineage>
</organism>
<sequence>MDPDLAKVLGGLGAFVAAAGFFAGWPAVIVGTVLLYIGLSELRAGGADLSKWLVYAILAAVAFGIAHMALGFSLERFYRLWSLPVAGFALAVGVAAWVAGWVLQVASAYRLRPVLKALEGSTGERLFSVANTLYWWGSFLAVIAVGLILVFVAYLLVGAGLLVAKFQPR</sequence>
<dbReference type="Pfam" id="PF06195">
    <property type="entry name" value="DUF996"/>
    <property type="match status" value="1"/>
</dbReference>
<gene>
    <name evidence="2" type="ORF">P186_1767</name>
</gene>
<proteinExistence type="predicted"/>
<dbReference type="eggNOG" id="arCOG01644">
    <property type="taxonomic scope" value="Archaea"/>
</dbReference>
<reference evidence="2 3" key="1">
    <citation type="journal article" date="2012" name="J. Bacteriol.">
        <title>Complete genome sequence of strain 1860, a crenarchaeon of the genus pyrobaculum able to grow with various electron acceptors.</title>
        <authorList>
            <person name="Mardanov A.V."/>
            <person name="Gumerov V.M."/>
            <person name="Slobodkina G.B."/>
            <person name="Beletsky A.V."/>
            <person name="Bonch-Osmolovskaya E.A."/>
            <person name="Ravin N.V."/>
            <person name="Skryabin K.G."/>
        </authorList>
    </citation>
    <scope>NUCLEOTIDE SEQUENCE [LARGE SCALE GENOMIC DNA]</scope>
    <source>
        <strain evidence="2 3">1860</strain>
    </source>
</reference>
<keyword evidence="1" id="KW-0812">Transmembrane</keyword>
<keyword evidence="1" id="KW-0472">Membrane</keyword>
<feature type="transmembrane region" description="Helical" evidence="1">
    <location>
        <begin position="52"/>
        <end position="74"/>
    </location>
</feature>
<name>G7VH06_9CREN</name>
<dbReference type="STRING" id="1104324.P186_1767"/>